<comment type="caution">
    <text evidence="1">The sequence shown here is derived from an EMBL/GenBank/DDBJ whole genome shotgun (WGS) entry which is preliminary data.</text>
</comment>
<gene>
    <name evidence="1" type="ORF">HF320_03240</name>
</gene>
<name>A0A7X9YIR6_9ACTN</name>
<evidence type="ECO:0000313" key="2">
    <source>
        <dbReference type="Proteomes" id="UP000546970"/>
    </source>
</evidence>
<evidence type="ECO:0000313" key="1">
    <source>
        <dbReference type="EMBL" id="NMF55351.1"/>
    </source>
</evidence>
<dbReference type="Proteomes" id="UP000546970">
    <property type="component" value="Unassembled WGS sequence"/>
</dbReference>
<keyword evidence="2" id="KW-1185">Reference proteome</keyword>
<dbReference type="RefSeq" id="WP_169277050.1">
    <property type="nucleotide sequence ID" value="NZ_JABBCP010000002.1"/>
</dbReference>
<dbReference type="AlphaFoldDB" id="A0A7X9YIR6"/>
<proteinExistence type="predicted"/>
<accession>A0A7X9YIR6</accession>
<organism evidence="1 2">
    <name type="scientific">Collinsella acetigenes</name>
    <dbReference type="NCBI Taxonomy" id="2713419"/>
    <lineage>
        <taxon>Bacteria</taxon>
        <taxon>Bacillati</taxon>
        <taxon>Actinomycetota</taxon>
        <taxon>Coriobacteriia</taxon>
        <taxon>Coriobacteriales</taxon>
        <taxon>Coriobacteriaceae</taxon>
        <taxon>Collinsella</taxon>
    </lineage>
</organism>
<dbReference type="EMBL" id="JABBCP010000002">
    <property type="protein sequence ID" value="NMF55351.1"/>
    <property type="molecule type" value="Genomic_DNA"/>
</dbReference>
<protein>
    <submittedName>
        <fullName evidence="1">Uncharacterized protein</fullName>
    </submittedName>
</protein>
<reference evidence="1 2" key="1">
    <citation type="submission" date="2020-04" db="EMBL/GenBank/DDBJ databases">
        <title>Collinsella sp. KGMB02528 nov., an anaerobic actinobacterium isolated from human feces.</title>
        <authorList>
            <person name="Han K.-I."/>
            <person name="Eom M.K."/>
            <person name="Kim J.-S."/>
            <person name="Lee K.C."/>
            <person name="Suh M.K."/>
            <person name="Park S.-H."/>
            <person name="Lee J.H."/>
            <person name="Kang S.W."/>
            <person name="Park J.-E."/>
            <person name="Oh B.S."/>
            <person name="Yu S.Y."/>
            <person name="Choi S.-H."/>
            <person name="Lee D.H."/>
            <person name="Yoon H."/>
            <person name="Kim B.-Y."/>
            <person name="Lee J.H."/>
            <person name="Lee J.-S."/>
        </authorList>
    </citation>
    <scope>NUCLEOTIDE SEQUENCE [LARGE SCALE GENOMIC DNA]</scope>
    <source>
        <strain evidence="1 2">KGMB02528</strain>
    </source>
</reference>
<sequence length="93" mass="9790">MSRHTGAPGQTIPRAWAVELEGIDHLRYPSYPLDVQAALIGDDGSAALVWTRLTGVAEGGHLVAELLNNPFDKPGRAPGDLMVLGVMEDDAGA</sequence>